<name>A0A1F6DZG7_9BACT</name>
<comment type="subcellular location">
    <subcellularLocation>
        <location evidence="1 9">Cell membrane</location>
        <topology evidence="1 9">Multi-pass membrane protein</topology>
    </subcellularLocation>
</comment>
<evidence type="ECO:0000256" key="3">
    <source>
        <dbReference type="ARBA" id="ARBA00022475"/>
    </source>
</evidence>
<keyword evidence="7 9" id="KW-0811">Translocation</keyword>
<dbReference type="PANTHER" id="PTHR30081">
    <property type="entry name" value="PROTEIN-EXPORT MEMBRANE PROTEIN SEC"/>
    <property type="match status" value="1"/>
</dbReference>
<dbReference type="GO" id="GO:0006605">
    <property type="term" value="P:protein targeting"/>
    <property type="evidence" value="ECO:0007669"/>
    <property type="project" value="UniProtKB-UniRule"/>
</dbReference>
<dbReference type="Pfam" id="PF22599">
    <property type="entry name" value="SecDF_P1_head"/>
    <property type="match status" value="1"/>
</dbReference>
<dbReference type="PRINTS" id="PR00702">
    <property type="entry name" value="ACRIFLAVINRP"/>
</dbReference>
<feature type="transmembrane region" description="Helical" evidence="9">
    <location>
        <begin position="374"/>
        <end position="391"/>
    </location>
</feature>
<dbReference type="InterPro" id="IPR022646">
    <property type="entry name" value="SecD/SecF_CS"/>
</dbReference>
<feature type="domain" description="SecDF P1 head subdomain" evidence="12">
    <location>
        <begin position="148"/>
        <end position="248"/>
    </location>
</feature>
<dbReference type="Pfam" id="PF21760">
    <property type="entry name" value="SecD_1st"/>
    <property type="match status" value="1"/>
</dbReference>
<protein>
    <recommendedName>
        <fullName evidence="9">Protein translocase subunit SecD</fullName>
    </recommendedName>
</protein>
<comment type="similarity">
    <text evidence="9">Belongs to the SecD/SecF family. SecD subfamily.</text>
</comment>
<dbReference type="PANTHER" id="PTHR30081:SF1">
    <property type="entry name" value="PROTEIN TRANSLOCASE SUBUNIT SECD"/>
    <property type="match status" value="1"/>
</dbReference>
<evidence type="ECO:0000256" key="5">
    <source>
        <dbReference type="ARBA" id="ARBA00022927"/>
    </source>
</evidence>
<dbReference type="EMBL" id="MFLN01000036">
    <property type="protein sequence ID" value="OGG66844.1"/>
    <property type="molecule type" value="Genomic_DNA"/>
</dbReference>
<dbReference type="GO" id="GO:0065002">
    <property type="term" value="P:intracellular protein transmembrane transport"/>
    <property type="evidence" value="ECO:0007669"/>
    <property type="project" value="UniProtKB-UniRule"/>
</dbReference>
<keyword evidence="3 9" id="KW-1003">Cell membrane</keyword>
<keyword evidence="2 9" id="KW-0813">Transport</keyword>
<organism evidence="13 14">
    <name type="scientific">Candidatus Kaiserbacteria bacterium RIFCSPHIGHO2_02_FULL_59_21</name>
    <dbReference type="NCBI Taxonomy" id="1798500"/>
    <lineage>
        <taxon>Bacteria</taxon>
        <taxon>Candidatus Kaiseribacteriota</taxon>
    </lineage>
</organism>
<keyword evidence="8 9" id="KW-0472">Membrane</keyword>
<comment type="caution">
    <text evidence="9">Lacks conserved residue(s) required for the propagation of feature annotation.</text>
</comment>
<dbReference type="Pfam" id="PF07549">
    <property type="entry name" value="Sec_GG"/>
    <property type="match status" value="1"/>
</dbReference>
<dbReference type="Proteomes" id="UP000178572">
    <property type="component" value="Unassembled WGS sequence"/>
</dbReference>
<dbReference type="GO" id="GO:0043952">
    <property type="term" value="P:protein transport by the Sec complex"/>
    <property type="evidence" value="ECO:0007669"/>
    <property type="project" value="UniProtKB-UniRule"/>
</dbReference>
<evidence type="ECO:0000259" key="12">
    <source>
        <dbReference type="Pfam" id="PF22599"/>
    </source>
</evidence>
<reference evidence="13 14" key="1">
    <citation type="journal article" date="2016" name="Nat. Commun.">
        <title>Thousands of microbial genomes shed light on interconnected biogeochemical processes in an aquifer system.</title>
        <authorList>
            <person name="Anantharaman K."/>
            <person name="Brown C.T."/>
            <person name="Hug L.A."/>
            <person name="Sharon I."/>
            <person name="Castelle C.J."/>
            <person name="Probst A.J."/>
            <person name="Thomas B.C."/>
            <person name="Singh A."/>
            <person name="Wilkins M.J."/>
            <person name="Karaoz U."/>
            <person name="Brodie E.L."/>
            <person name="Williams K.H."/>
            <person name="Hubbard S.S."/>
            <person name="Banfield J.F."/>
        </authorList>
    </citation>
    <scope>NUCLEOTIDE SEQUENCE [LARGE SCALE GENOMIC DNA]</scope>
</reference>
<dbReference type="Gene3D" id="1.20.1640.10">
    <property type="entry name" value="Multidrug efflux transporter AcrB transmembrane domain"/>
    <property type="match status" value="1"/>
</dbReference>
<keyword evidence="5 9" id="KW-0653">Protein transport</keyword>
<comment type="subunit">
    <text evidence="9">Forms a complex with SecF. Part of the essential Sec protein translocation apparatus which comprises SecA, SecYEG and auxiliary proteins SecDF. Other proteins may also be involved.</text>
</comment>
<evidence type="ECO:0000256" key="4">
    <source>
        <dbReference type="ARBA" id="ARBA00022692"/>
    </source>
</evidence>
<dbReference type="Gene3D" id="3.30.1360.200">
    <property type="match status" value="1"/>
</dbReference>
<dbReference type="InterPro" id="IPR022813">
    <property type="entry name" value="SecD/SecF_arch_bac"/>
</dbReference>
<dbReference type="InterPro" id="IPR001036">
    <property type="entry name" value="Acrflvin-R"/>
</dbReference>
<evidence type="ECO:0000256" key="1">
    <source>
        <dbReference type="ARBA" id="ARBA00004651"/>
    </source>
</evidence>
<evidence type="ECO:0000256" key="2">
    <source>
        <dbReference type="ARBA" id="ARBA00022448"/>
    </source>
</evidence>
<proteinExistence type="inferred from homology"/>
<dbReference type="NCBIfam" id="TIGR01129">
    <property type="entry name" value="secD"/>
    <property type="match status" value="1"/>
</dbReference>
<keyword evidence="6 9" id="KW-1133">Transmembrane helix</keyword>
<feature type="domain" description="Protein export membrane protein SecD/SecF C-terminal" evidence="10">
    <location>
        <begin position="250"/>
        <end position="420"/>
    </location>
</feature>
<evidence type="ECO:0000259" key="11">
    <source>
        <dbReference type="Pfam" id="PF21760"/>
    </source>
</evidence>
<dbReference type="InterPro" id="IPR055344">
    <property type="entry name" value="SecD_SecF_C_bact"/>
</dbReference>
<dbReference type="InterPro" id="IPR005791">
    <property type="entry name" value="SecD"/>
</dbReference>
<evidence type="ECO:0000256" key="9">
    <source>
        <dbReference type="HAMAP-Rule" id="MF_01463"/>
    </source>
</evidence>
<evidence type="ECO:0000256" key="8">
    <source>
        <dbReference type="ARBA" id="ARBA00023136"/>
    </source>
</evidence>
<dbReference type="GO" id="GO:0005886">
    <property type="term" value="C:plasma membrane"/>
    <property type="evidence" value="ECO:0007669"/>
    <property type="project" value="UniProtKB-SubCell"/>
</dbReference>
<feature type="transmembrane region" description="Helical" evidence="9">
    <location>
        <begin position="295"/>
        <end position="314"/>
    </location>
</feature>
<feature type="transmembrane region" description="Helical" evidence="9">
    <location>
        <begin position="269"/>
        <end position="288"/>
    </location>
</feature>
<sequence>MLQRRLVALAVLLIGAGIGWYVYSSQMSGSRPFKLGLDLSGGTQLVYRAKLDAIRSTDVADSMVSLRDTIERRVNLFGVSEPIVQTQRGGTLAGQTEERLIVELPGVTDAQKAIKLIGQTPVLEFRLLKGDVPPADISESVVNQYFEPAAITGKDVQSAQLEFNQALGGIPNEPVVLLTFDSEGTRIFGDLTRGNVGRYFGMFLDGVPISIPVINEPIHDGKAVISGNFTPEEAKELARNLNYGALPVPIELISTQTVSGTLGAEAVEAGVAAGLWGVALVALFMFLWYRLPGVVAVLALLLYVLVVLALFQLIPVTLTAAGIAAFILSVGMAVDANVLIFERMKEELRGGKSTGDAIRDGFARAWPSIRDSNISSMITAVILFWFGTSLIKGFALVFGLGVLVSMLTAITVSRTFLLALGIDAKVGITRFLFGSGLFARSSLSAEASAQAGKLEARS</sequence>
<comment type="caution">
    <text evidence="13">The sequence shown here is derived from an EMBL/GenBank/DDBJ whole genome shotgun (WGS) entry which is preliminary data.</text>
</comment>
<dbReference type="NCBIfam" id="TIGR00916">
    <property type="entry name" value="2A0604s01"/>
    <property type="match status" value="1"/>
</dbReference>
<dbReference type="STRING" id="1798500.A3C21_01695"/>
<comment type="function">
    <text evidence="9">Part of the Sec protein translocase complex. Interacts with the SecYEG preprotein conducting channel. SecDF uses the proton motive force (PMF) to complete protein translocation after the ATP-dependent function of SecA.</text>
</comment>
<evidence type="ECO:0000259" key="10">
    <source>
        <dbReference type="Pfam" id="PF02355"/>
    </source>
</evidence>
<dbReference type="HAMAP" id="MF_01463_B">
    <property type="entry name" value="SecD_B"/>
    <property type="match status" value="1"/>
</dbReference>
<keyword evidence="4 9" id="KW-0812">Transmembrane</keyword>
<dbReference type="GO" id="GO:0015450">
    <property type="term" value="F:protein-transporting ATPase activity"/>
    <property type="evidence" value="ECO:0007669"/>
    <property type="project" value="InterPro"/>
</dbReference>
<dbReference type="InterPro" id="IPR048631">
    <property type="entry name" value="SecD_1st"/>
</dbReference>
<feature type="transmembrane region" description="Helical" evidence="9">
    <location>
        <begin position="320"/>
        <end position="341"/>
    </location>
</feature>
<feature type="transmembrane region" description="Helical" evidence="9">
    <location>
        <begin position="397"/>
        <end position="420"/>
    </location>
</feature>
<dbReference type="FunFam" id="1.20.1640.10:FF:000004">
    <property type="entry name" value="Protein translocase subunit SecD"/>
    <property type="match status" value="1"/>
</dbReference>
<evidence type="ECO:0000313" key="14">
    <source>
        <dbReference type="Proteomes" id="UP000178572"/>
    </source>
</evidence>
<evidence type="ECO:0000313" key="13">
    <source>
        <dbReference type="EMBL" id="OGG66844.1"/>
    </source>
</evidence>
<dbReference type="InterPro" id="IPR048634">
    <property type="entry name" value="SecD_SecF_C"/>
</dbReference>
<evidence type="ECO:0000256" key="7">
    <source>
        <dbReference type="ARBA" id="ARBA00023010"/>
    </source>
</evidence>
<feature type="domain" description="Protein translocase subunit SecDF P1" evidence="11">
    <location>
        <begin position="67"/>
        <end position="129"/>
    </location>
</feature>
<dbReference type="AlphaFoldDB" id="A0A1F6DZG7"/>
<dbReference type="Gene3D" id="3.30.70.3400">
    <property type="match status" value="1"/>
</dbReference>
<accession>A0A1F6DZG7</accession>
<evidence type="ECO:0000256" key="6">
    <source>
        <dbReference type="ARBA" id="ARBA00022989"/>
    </source>
</evidence>
<dbReference type="Pfam" id="PF02355">
    <property type="entry name" value="SecD_SecF_C"/>
    <property type="match status" value="1"/>
</dbReference>
<dbReference type="SUPFAM" id="SSF82866">
    <property type="entry name" value="Multidrug efflux transporter AcrB transmembrane domain"/>
    <property type="match status" value="1"/>
</dbReference>
<dbReference type="InterPro" id="IPR054384">
    <property type="entry name" value="SecDF_P1_head"/>
</dbReference>
<gene>
    <name evidence="9" type="primary">secD</name>
    <name evidence="13" type="ORF">A3C21_01695</name>
</gene>